<evidence type="ECO:0000256" key="7">
    <source>
        <dbReference type="ARBA" id="ARBA00022475"/>
    </source>
</evidence>
<feature type="transmembrane region" description="Helical" evidence="13">
    <location>
        <begin position="168"/>
        <end position="188"/>
    </location>
</feature>
<evidence type="ECO:0000256" key="2">
    <source>
        <dbReference type="ARBA" id="ARBA00004651"/>
    </source>
</evidence>
<evidence type="ECO:0000256" key="1">
    <source>
        <dbReference type="ARBA" id="ARBA00003408"/>
    </source>
</evidence>
<evidence type="ECO:0000256" key="12">
    <source>
        <dbReference type="ARBA" id="ARBA00031636"/>
    </source>
</evidence>
<sequence length="462" mass="50480">MRRNITIQNTREKTMKMIWLLAYPIMIGQLLHTFMMLVDIWFVSELLGETVTAAVGASTALMGVVRVLPFLLSTGAIALVSQYTGSESPKDVKDVAKNALFLSGVIGIVAGILLYQNIEGVLRIFGDSSPAVLEEAVKYLRLAFISIPFIFFNVTAKAISEATGDTKNPVIIFLIMNGMNIFLDYVFIVELNFGIEGASLATLLSEILGLVLMTALIGRKVLPFRELFARGQGLRVKTWGAILKIGRYSMVQMMVRPITGLIMMRIVLGLGETPAAAFSIGGRLFEFIFIFLKGLQIAVSVLVGQSLGRGDRKKAFEIVRKGLTLAMINMGVFFLLYVVLGRYLMMIFTSSEELIQIGVYYLRICYLGVIFVVFPIVLGGAFTGAGDTMPPMVSAIMGNVLVKIPLAVYLGNYTPLEEIGVWIAIALSVVVEAAVIGRWFKRRGLSGVIKGNIGKEALTNEG</sequence>
<dbReference type="InterPro" id="IPR048279">
    <property type="entry name" value="MdtK-like"/>
</dbReference>
<evidence type="ECO:0000256" key="10">
    <source>
        <dbReference type="ARBA" id="ARBA00023065"/>
    </source>
</evidence>
<evidence type="ECO:0000256" key="5">
    <source>
        <dbReference type="ARBA" id="ARBA00022448"/>
    </source>
</evidence>
<comment type="subcellular location">
    <subcellularLocation>
        <location evidence="2">Cell membrane</location>
        <topology evidence="2">Multi-pass membrane protein</topology>
    </subcellularLocation>
</comment>
<keyword evidence="10" id="KW-0406">Ion transport</keyword>
<evidence type="ECO:0000256" key="3">
    <source>
        <dbReference type="ARBA" id="ARBA00010199"/>
    </source>
</evidence>
<dbReference type="PANTHER" id="PTHR43298">
    <property type="entry name" value="MULTIDRUG RESISTANCE PROTEIN NORM-RELATED"/>
    <property type="match status" value="1"/>
</dbReference>
<feature type="transmembrane region" description="Helical" evidence="13">
    <location>
        <begin position="55"/>
        <end position="79"/>
    </location>
</feature>
<dbReference type="AlphaFoldDB" id="A0AA43XHE7"/>
<dbReference type="InterPro" id="IPR002528">
    <property type="entry name" value="MATE_fam"/>
</dbReference>
<gene>
    <name evidence="14" type="ORF">ISALK_00215</name>
</gene>
<feature type="transmembrane region" description="Helical" evidence="13">
    <location>
        <begin position="393"/>
        <end position="413"/>
    </location>
</feature>
<feature type="transmembrane region" description="Helical" evidence="13">
    <location>
        <begin position="323"/>
        <end position="340"/>
    </location>
</feature>
<dbReference type="NCBIfam" id="TIGR00797">
    <property type="entry name" value="matE"/>
    <property type="match status" value="1"/>
</dbReference>
<feature type="transmembrane region" description="Helical" evidence="13">
    <location>
        <begin position="360"/>
        <end position="381"/>
    </location>
</feature>
<dbReference type="GO" id="GO:0015297">
    <property type="term" value="F:antiporter activity"/>
    <property type="evidence" value="ECO:0007669"/>
    <property type="project" value="UniProtKB-KW"/>
</dbReference>
<dbReference type="RefSeq" id="WP_160718221.1">
    <property type="nucleotide sequence ID" value="NZ_SUMG01000001.1"/>
</dbReference>
<feature type="transmembrane region" description="Helical" evidence="13">
    <location>
        <begin position="20"/>
        <end position="43"/>
    </location>
</feature>
<keyword evidence="7" id="KW-1003">Cell membrane</keyword>
<comment type="function">
    <text evidence="1">Multidrug efflux pump.</text>
</comment>
<evidence type="ECO:0000256" key="4">
    <source>
        <dbReference type="ARBA" id="ARBA00020268"/>
    </source>
</evidence>
<evidence type="ECO:0000256" key="6">
    <source>
        <dbReference type="ARBA" id="ARBA00022449"/>
    </source>
</evidence>
<feature type="transmembrane region" description="Helical" evidence="13">
    <location>
        <begin position="138"/>
        <end position="156"/>
    </location>
</feature>
<evidence type="ECO:0000256" key="11">
    <source>
        <dbReference type="ARBA" id="ARBA00023136"/>
    </source>
</evidence>
<comment type="caution">
    <text evidence="14">The sequence shown here is derived from an EMBL/GenBank/DDBJ whole genome shotgun (WGS) entry which is preliminary data.</text>
</comment>
<protein>
    <recommendedName>
        <fullName evidence="4">Probable multidrug resistance protein NorM</fullName>
    </recommendedName>
    <alternativeName>
        <fullName evidence="12">Multidrug-efflux transporter</fullName>
    </alternativeName>
</protein>
<feature type="transmembrane region" description="Helical" evidence="13">
    <location>
        <begin position="253"/>
        <end position="271"/>
    </location>
</feature>
<evidence type="ECO:0000313" key="15">
    <source>
        <dbReference type="Proteomes" id="UP000449710"/>
    </source>
</evidence>
<name>A0AA43XHE7_9CLOT</name>
<feature type="transmembrane region" description="Helical" evidence="13">
    <location>
        <begin position="283"/>
        <end position="303"/>
    </location>
</feature>
<evidence type="ECO:0000256" key="8">
    <source>
        <dbReference type="ARBA" id="ARBA00022692"/>
    </source>
</evidence>
<keyword evidence="11 13" id="KW-0472">Membrane</keyword>
<dbReference type="GO" id="GO:0042910">
    <property type="term" value="F:xenobiotic transmembrane transporter activity"/>
    <property type="evidence" value="ECO:0007669"/>
    <property type="project" value="InterPro"/>
</dbReference>
<dbReference type="EMBL" id="SUMG01000001">
    <property type="protein sequence ID" value="NBG86912.1"/>
    <property type="molecule type" value="Genomic_DNA"/>
</dbReference>
<evidence type="ECO:0000313" key="14">
    <source>
        <dbReference type="EMBL" id="NBG86912.1"/>
    </source>
</evidence>
<dbReference type="PIRSF" id="PIRSF006603">
    <property type="entry name" value="DinF"/>
    <property type="match status" value="1"/>
</dbReference>
<dbReference type="GO" id="GO:0005886">
    <property type="term" value="C:plasma membrane"/>
    <property type="evidence" value="ECO:0007669"/>
    <property type="project" value="UniProtKB-SubCell"/>
</dbReference>
<keyword evidence="15" id="KW-1185">Reference proteome</keyword>
<evidence type="ECO:0000256" key="13">
    <source>
        <dbReference type="SAM" id="Phobius"/>
    </source>
</evidence>
<organism evidence="14 15">
    <name type="scientific">Isachenkonia alkalipeptolytica</name>
    <dbReference type="NCBI Taxonomy" id="2565777"/>
    <lineage>
        <taxon>Bacteria</taxon>
        <taxon>Bacillati</taxon>
        <taxon>Bacillota</taxon>
        <taxon>Clostridia</taxon>
        <taxon>Eubacteriales</taxon>
        <taxon>Clostridiaceae</taxon>
        <taxon>Isachenkonia</taxon>
    </lineage>
</organism>
<comment type="similarity">
    <text evidence="3">Belongs to the multi antimicrobial extrusion (MATE) (TC 2.A.66.1) family.</text>
</comment>
<keyword evidence="5" id="KW-0813">Transport</keyword>
<dbReference type="PANTHER" id="PTHR43298:SF2">
    <property type="entry name" value="FMN_FAD EXPORTER YEEO-RELATED"/>
    <property type="match status" value="1"/>
</dbReference>
<dbReference type="GO" id="GO:0006811">
    <property type="term" value="P:monoatomic ion transport"/>
    <property type="evidence" value="ECO:0007669"/>
    <property type="project" value="UniProtKB-KW"/>
</dbReference>
<proteinExistence type="inferred from homology"/>
<keyword evidence="6" id="KW-0050">Antiport</keyword>
<feature type="transmembrane region" description="Helical" evidence="13">
    <location>
        <begin position="419"/>
        <end position="440"/>
    </location>
</feature>
<dbReference type="CDD" id="cd13137">
    <property type="entry name" value="MATE_NorM_like"/>
    <property type="match status" value="1"/>
</dbReference>
<keyword evidence="9 13" id="KW-1133">Transmembrane helix</keyword>
<dbReference type="Proteomes" id="UP000449710">
    <property type="component" value="Unassembled WGS sequence"/>
</dbReference>
<feature type="transmembrane region" description="Helical" evidence="13">
    <location>
        <begin position="200"/>
        <end position="218"/>
    </location>
</feature>
<accession>A0AA43XHE7</accession>
<evidence type="ECO:0000256" key="9">
    <source>
        <dbReference type="ARBA" id="ARBA00022989"/>
    </source>
</evidence>
<reference evidence="14 15" key="1">
    <citation type="submission" date="2019-04" db="EMBL/GenBank/DDBJ databases">
        <title>Isachenkonia alkalipeptolytica gen. nov. sp. nov. a new anaerobic, alkiliphilic organothrophic bacterium capable to reduce synthesized ferrihydrite isolated from a soda lake.</title>
        <authorList>
            <person name="Toshchakov S.V."/>
            <person name="Zavarzina D.G."/>
            <person name="Zhilina T.N."/>
            <person name="Kostrikina N.A."/>
            <person name="Kublanov I.V."/>
        </authorList>
    </citation>
    <scope>NUCLEOTIDE SEQUENCE [LARGE SCALE GENOMIC DNA]</scope>
    <source>
        <strain evidence="14 15">Z-1701</strain>
    </source>
</reference>
<feature type="transmembrane region" description="Helical" evidence="13">
    <location>
        <begin position="99"/>
        <end position="118"/>
    </location>
</feature>
<dbReference type="Pfam" id="PF01554">
    <property type="entry name" value="MatE"/>
    <property type="match status" value="2"/>
</dbReference>
<dbReference type="InterPro" id="IPR050222">
    <property type="entry name" value="MATE_MdtK"/>
</dbReference>
<keyword evidence="8 13" id="KW-0812">Transmembrane</keyword>